<dbReference type="EMBL" id="BLAM01000210">
    <property type="protein sequence ID" value="GET07162.1"/>
    <property type="molecule type" value="Genomic_DNA"/>
</dbReference>
<reference evidence="2" key="1">
    <citation type="submission" date="2019-10" db="EMBL/GenBank/DDBJ databases">
        <title>Lactobacillus agilis SY212 Whole Genome Sequencing Project.</title>
        <authorList>
            <person name="Suzuki S."/>
            <person name="Endo A."/>
            <person name="Maeno S."/>
            <person name="Shiwa Y."/>
            <person name="Matsutani M."/>
            <person name="Kajikawa A."/>
        </authorList>
    </citation>
    <scope>NUCLEOTIDE SEQUENCE</scope>
    <source>
        <strain evidence="2">SY212</strain>
    </source>
</reference>
<gene>
    <name evidence="2" type="ORF">SY212_21920</name>
</gene>
<sequence length="51" mass="5517">MNAKMLNAVFETSMINAGLVAGAFVLAGQQIIKNGLPKFKTKDYINDKTNS</sequence>
<name>A0A6F9XPJ0_9LACO</name>
<feature type="transmembrane region" description="Helical" evidence="1">
    <location>
        <begin position="12"/>
        <end position="32"/>
    </location>
</feature>
<keyword evidence="1" id="KW-0472">Membrane</keyword>
<dbReference type="AlphaFoldDB" id="A0A6F9XPJ0"/>
<evidence type="ECO:0000313" key="2">
    <source>
        <dbReference type="EMBL" id="GET07162.1"/>
    </source>
</evidence>
<organism evidence="2">
    <name type="scientific">Ligilactobacillus agilis</name>
    <dbReference type="NCBI Taxonomy" id="1601"/>
    <lineage>
        <taxon>Bacteria</taxon>
        <taxon>Bacillati</taxon>
        <taxon>Bacillota</taxon>
        <taxon>Bacilli</taxon>
        <taxon>Lactobacillales</taxon>
        <taxon>Lactobacillaceae</taxon>
        <taxon>Ligilactobacillus</taxon>
    </lineage>
</organism>
<protein>
    <submittedName>
        <fullName evidence="2">Uncharacterized protein</fullName>
    </submittedName>
</protein>
<keyword evidence="1" id="KW-0812">Transmembrane</keyword>
<keyword evidence="1" id="KW-1133">Transmembrane helix</keyword>
<evidence type="ECO:0000256" key="1">
    <source>
        <dbReference type="SAM" id="Phobius"/>
    </source>
</evidence>
<accession>A0A6F9XPJ0</accession>
<proteinExistence type="predicted"/>
<comment type="caution">
    <text evidence="2">The sequence shown here is derived from an EMBL/GenBank/DDBJ whole genome shotgun (WGS) entry which is preliminary data.</text>
</comment>
<dbReference type="Proteomes" id="UP000494265">
    <property type="component" value="Unassembled WGS sequence"/>
</dbReference>